<evidence type="ECO:0000313" key="2">
    <source>
        <dbReference type="Proteomes" id="UP001652661"/>
    </source>
</evidence>
<proteinExistence type="predicted"/>
<reference evidence="3" key="1">
    <citation type="submission" date="2025-08" db="UniProtKB">
        <authorList>
            <consortium name="RefSeq"/>
        </authorList>
    </citation>
    <scope>IDENTIFICATION</scope>
    <source>
        <strain evidence="3">14028-0561.14</strain>
        <tissue evidence="3">Whole fly</tissue>
    </source>
</reference>
<feature type="compositionally biased region" description="Low complexity" evidence="1">
    <location>
        <begin position="50"/>
        <end position="59"/>
    </location>
</feature>
<feature type="region of interest" description="Disordered" evidence="1">
    <location>
        <begin position="49"/>
        <end position="93"/>
    </location>
</feature>
<dbReference type="GeneID" id="138928281"/>
<protein>
    <submittedName>
        <fullName evidence="3">Uncharacterized protein</fullName>
    </submittedName>
</protein>
<organism evidence="2 3">
    <name type="scientific">Drosophila kikkawai</name>
    <name type="common">Fruit fly</name>
    <dbReference type="NCBI Taxonomy" id="30033"/>
    <lineage>
        <taxon>Eukaryota</taxon>
        <taxon>Metazoa</taxon>
        <taxon>Ecdysozoa</taxon>
        <taxon>Arthropoda</taxon>
        <taxon>Hexapoda</taxon>
        <taxon>Insecta</taxon>
        <taxon>Pterygota</taxon>
        <taxon>Neoptera</taxon>
        <taxon>Endopterygota</taxon>
        <taxon>Diptera</taxon>
        <taxon>Brachycera</taxon>
        <taxon>Muscomorpha</taxon>
        <taxon>Ephydroidea</taxon>
        <taxon>Drosophilidae</taxon>
        <taxon>Drosophila</taxon>
        <taxon>Sophophora</taxon>
    </lineage>
</organism>
<feature type="compositionally biased region" description="Polar residues" evidence="1">
    <location>
        <begin position="14"/>
        <end position="27"/>
    </location>
</feature>
<feature type="region of interest" description="Disordered" evidence="1">
    <location>
        <begin position="1"/>
        <end position="30"/>
    </location>
</feature>
<name>A0ABM4GEC0_DROKI</name>
<dbReference type="Proteomes" id="UP001652661">
    <property type="component" value="Chromosome 3L"/>
</dbReference>
<keyword evidence="2" id="KW-1185">Reference proteome</keyword>
<sequence length="163" mass="19215">MRNQRNFGFWPRDANQSARKMSPTKTQTKPEDYFVSKCQVRFAAAHQWPARSQASARGQQQRRSREHIPSRRLTLDEGQPGDQEQSVPAQDQRRSTYGFTRVYVRESETDLFLSDIMYIFRRGVMSLENDRRRYEARTYVAMPADVTVFLVALKLLYQHVCIF</sequence>
<evidence type="ECO:0000256" key="1">
    <source>
        <dbReference type="SAM" id="MobiDB-lite"/>
    </source>
</evidence>
<feature type="compositionally biased region" description="Basic and acidic residues" evidence="1">
    <location>
        <begin position="66"/>
        <end position="75"/>
    </location>
</feature>
<gene>
    <name evidence="3" type="primary">LOC138928281</name>
</gene>
<dbReference type="RefSeq" id="XP_070141059.1">
    <property type="nucleotide sequence ID" value="XM_070284958.1"/>
</dbReference>
<accession>A0ABM4GEC0</accession>
<evidence type="ECO:0000313" key="3">
    <source>
        <dbReference type="RefSeq" id="XP_070141059.1"/>
    </source>
</evidence>